<keyword evidence="10 17" id="KW-1133">Transmembrane helix</keyword>
<evidence type="ECO:0000256" key="13">
    <source>
        <dbReference type="ARBA" id="ARBA00023136"/>
    </source>
</evidence>
<dbReference type="Pfam" id="PF00287">
    <property type="entry name" value="Na_K-ATPase"/>
    <property type="match status" value="1"/>
</dbReference>
<dbReference type="PANTHER" id="PTHR11523">
    <property type="entry name" value="SODIUM/POTASSIUM-DEPENDENT ATPASE BETA SUBUNIT"/>
    <property type="match status" value="1"/>
</dbReference>
<dbReference type="NCBIfam" id="TIGR01107">
    <property type="entry name" value="Na_K_ATPase_bet"/>
    <property type="match status" value="1"/>
</dbReference>
<dbReference type="GeneID" id="379920"/>
<comment type="subcellular location">
    <subcellularLocation>
        <location evidence="1">Cell membrane</location>
        <topology evidence="1">Single-pass type II membrane protein</topology>
    </subcellularLocation>
    <subcellularLocation>
        <location evidence="17">Membrane</location>
    </subcellularLocation>
</comment>
<evidence type="ECO:0000256" key="8">
    <source>
        <dbReference type="ARBA" id="ARBA00022958"/>
    </source>
</evidence>
<dbReference type="GO" id="GO:0036376">
    <property type="term" value="P:sodium ion export across plasma membrane"/>
    <property type="evidence" value="ECO:0007669"/>
    <property type="project" value="TreeGrafter"/>
</dbReference>
<keyword evidence="16" id="KW-0739">Sodium transport</keyword>
<comment type="function">
    <text evidence="17">This is the non-catalytic component of the active enzyme, which catalyzes the hydrolysis of ATP coupled with the exchange of Na(+) and K(+) ions across the plasma membrane.</text>
</comment>
<dbReference type="PANTHER" id="PTHR11523:SF10">
    <property type="entry name" value="SODIUM_POTASSIUM-TRANSPORTING ATPASE SUBUNIT BETA-1"/>
    <property type="match status" value="1"/>
</dbReference>
<keyword evidence="11" id="KW-0915">Sodium</keyword>
<dbReference type="OMA" id="WEGFRVF"/>
<organism evidence="18 19">
    <name type="scientific">Xenopus laevis</name>
    <name type="common">African clawed frog</name>
    <dbReference type="NCBI Taxonomy" id="8355"/>
    <lineage>
        <taxon>Eukaryota</taxon>
        <taxon>Metazoa</taxon>
        <taxon>Chordata</taxon>
        <taxon>Craniata</taxon>
        <taxon>Vertebrata</taxon>
        <taxon>Euteleostomi</taxon>
        <taxon>Amphibia</taxon>
        <taxon>Batrachia</taxon>
        <taxon>Anura</taxon>
        <taxon>Pipoidea</taxon>
        <taxon>Pipidae</taxon>
        <taxon>Xenopodinae</taxon>
        <taxon>Xenopus</taxon>
        <taxon>Xenopus</taxon>
    </lineage>
</organism>
<keyword evidence="7 17" id="KW-0812">Transmembrane</keyword>
<feature type="transmembrane region" description="Helical" evidence="17">
    <location>
        <begin position="37"/>
        <end position="62"/>
    </location>
</feature>
<reference evidence="19" key="1">
    <citation type="journal article" date="2016" name="Nature">
        <title>Genome evolution in the allotetraploid frog Xenopus laevis.</title>
        <authorList>
            <person name="Session A.M."/>
            <person name="Uno Y."/>
            <person name="Kwon T."/>
            <person name="Chapman J.A."/>
            <person name="Toyoda A."/>
            <person name="Takahashi S."/>
            <person name="Fukui A."/>
            <person name="Hikosaka A."/>
            <person name="Suzuki A."/>
            <person name="Kondo M."/>
            <person name="van Heeringen S.J."/>
            <person name="Quigley I."/>
            <person name="Heinz S."/>
            <person name="Ogino H."/>
            <person name="Ochi H."/>
            <person name="Hellsten U."/>
            <person name="Lyons J.B."/>
            <person name="Simakov O."/>
            <person name="Putnam N."/>
            <person name="Stites J."/>
            <person name="Kuroki Y."/>
            <person name="Tanaka T."/>
            <person name="Michiue T."/>
            <person name="Watanabe M."/>
            <person name="Bogdanovic O."/>
            <person name="Lister R."/>
            <person name="Georgiou G."/>
            <person name="Paranjpe S.S."/>
            <person name="van Kruijsbergen I."/>
            <person name="Shu S."/>
            <person name="Carlson J."/>
            <person name="Kinoshita T."/>
            <person name="Ohta Y."/>
            <person name="Mawaribuchi S."/>
            <person name="Jenkins J."/>
            <person name="Grimwood J."/>
            <person name="Schmutz J."/>
            <person name="Mitros T."/>
            <person name="Mozaffari S.V."/>
            <person name="Suzuki Y."/>
            <person name="Haramoto Y."/>
            <person name="Yamamoto T.S."/>
            <person name="Takagi C."/>
            <person name="Heald R."/>
            <person name="Miller K."/>
            <person name="Haudenschild C."/>
            <person name="Kitzman J."/>
            <person name="Nakayama T."/>
            <person name="Izutsu Y."/>
            <person name="Robert J."/>
            <person name="Fortriede J."/>
            <person name="Burns K."/>
            <person name="Lotay V."/>
            <person name="Karimi K."/>
            <person name="Yasuoka Y."/>
            <person name="Dichmann D.S."/>
            <person name="Flajnik M.F."/>
            <person name="Houston D.W."/>
            <person name="Shendure J."/>
            <person name="DuPasquier L."/>
            <person name="Vize P.D."/>
            <person name="Zorn A.M."/>
            <person name="Ito M."/>
            <person name="Marcotte E.M."/>
            <person name="Wallingford J.B."/>
            <person name="Ito Y."/>
            <person name="Asashima M."/>
            <person name="Ueno N."/>
            <person name="Matsuda Y."/>
            <person name="Veenstra G.J."/>
            <person name="Fujiyama A."/>
            <person name="Harland R.M."/>
            <person name="Taira M."/>
            <person name="Rokhsar D.S."/>
        </authorList>
    </citation>
    <scope>NUCLEOTIDE SEQUENCE [LARGE SCALE GENOMIC DNA]</scope>
    <source>
        <strain evidence="19">J</strain>
    </source>
</reference>
<dbReference type="Gene3D" id="2.60.40.1660">
    <property type="entry name" value="Na, k-atpase alpha subunit"/>
    <property type="match status" value="1"/>
</dbReference>
<keyword evidence="3 17" id="KW-0813">Transport</keyword>
<evidence type="ECO:0000256" key="9">
    <source>
        <dbReference type="ARBA" id="ARBA00022968"/>
    </source>
</evidence>
<evidence type="ECO:0000256" key="7">
    <source>
        <dbReference type="ARBA" id="ARBA00022692"/>
    </source>
</evidence>
<keyword evidence="15" id="KW-0325">Glycoprotein</keyword>
<keyword evidence="14" id="KW-1015">Disulfide bond</keyword>
<dbReference type="FunFam" id="1.20.5.170:FF:000062">
    <property type="entry name" value="Sodium/potassium-transporting ATPase subunit beta"/>
    <property type="match status" value="1"/>
</dbReference>
<evidence type="ECO:0000313" key="19">
    <source>
        <dbReference type="Proteomes" id="UP000694892"/>
    </source>
</evidence>
<dbReference type="GO" id="GO:0030007">
    <property type="term" value="P:intracellular potassium ion homeostasis"/>
    <property type="evidence" value="ECO:0007669"/>
    <property type="project" value="TreeGrafter"/>
</dbReference>
<evidence type="ECO:0000256" key="11">
    <source>
        <dbReference type="ARBA" id="ARBA00023053"/>
    </source>
</evidence>
<evidence type="ECO:0000256" key="14">
    <source>
        <dbReference type="ARBA" id="ARBA00023157"/>
    </source>
</evidence>
<evidence type="ECO:0000256" key="10">
    <source>
        <dbReference type="ARBA" id="ARBA00022989"/>
    </source>
</evidence>
<evidence type="ECO:0000256" key="4">
    <source>
        <dbReference type="ARBA" id="ARBA00022475"/>
    </source>
</evidence>
<keyword evidence="6" id="KW-0740">Sodium/potassium transport</keyword>
<evidence type="ECO:0000256" key="17">
    <source>
        <dbReference type="RuleBase" id="RU362099"/>
    </source>
</evidence>
<evidence type="ECO:0000313" key="20">
    <source>
        <dbReference type="Xenbase" id="XB-GENE-864911"/>
    </source>
</evidence>
<dbReference type="InterPro" id="IPR000402">
    <property type="entry name" value="Na/K_ATPase_sub_beta"/>
</dbReference>
<evidence type="ECO:0000256" key="1">
    <source>
        <dbReference type="ARBA" id="ARBA00004401"/>
    </source>
</evidence>
<dbReference type="GO" id="GO:0001671">
    <property type="term" value="F:ATPase activator activity"/>
    <property type="evidence" value="ECO:0007669"/>
    <property type="project" value="TreeGrafter"/>
</dbReference>
<dbReference type="AlphaFoldDB" id="A0A974HVA1"/>
<evidence type="ECO:0000313" key="18">
    <source>
        <dbReference type="EMBL" id="OCT91654.1"/>
    </source>
</evidence>
<name>A0A974HVA1_XENLA</name>
<evidence type="ECO:0000256" key="15">
    <source>
        <dbReference type="ARBA" id="ARBA00023180"/>
    </source>
</evidence>
<evidence type="ECO:0000256" key="12">
    <source>
        <dbReference type="ARBA" id="ARBA00023065"/>
    </source>
</evidence>
<dbReference type="Proteomes" id="UP000694892">
    <property type="component" value="Chromosome 2S"/>
</dbReference>
<keyword evidence="9" id="KW-0735">Signal-anchor</keyword>
<accession>A0A974HVA1</accession>
<dbReference type="Xenbase" id="XB-GENE-864911">
    <property type="gene designation" value="atp1b1.S"/>
</dbReference>
<gene>
    <name evidence="20" type="primary">atp1b1.S</name>
    <name evidence="18" type="ORF">XELAEV_18014713mg</name>
</gene>
<evidence type="ECO:0000256" key="3">
    <source>
        <dbReference type="ARBA" id="ARBA00022448"/>
    </source>
</evidence>
<protein>
    <recommendedName>
        <fullName evidence="17">Sodium/potassium-transporting ATPase subunit beta</fullName>
    </recommendedName>
</protein>
<dbReference type="KEGG" id="xla:379920"/>
<keyword evidence="4" id="KW-1003">Cell membrane</keyword>
<comment type="similarity">
    <text evidence="2 17">Belongs to the X(+)/potassium ATPases subunit beta family.</text>
</comment>
<dbReference type="GO" id="GO:1990573">
    <property type="term" value="P:potassium ion import across plasma membrane"/>
    <property type="evidence" value="ECO:0007669"/>
    <property type="project" value="TreeGrafter"/>
</dbReference>
<keyword evidence="13 17" id="KW-0472">Membrane</keyword>
<evidence type="ECO:0000256" key="2">
    <source>
        <dbReference type="ARBA" id="ARBA00005876"/>
    </source>
</evidence>
<dbReference type="InterPro" id="IPR038702">
    <property type="entry name" value="Na/K_ATPase_sub_beta_sf"/>
</dbReference>
<dbReference type="OrthoDB" id="5912413at2759"/>
<dbReference type="RefSeq" id="NP_001080228.1">
    <property type="nucleotide sequence ID" value="NM_001086759.1"/>
</dbReference>
<dbReference type="GO" id="GO:0006883">
    <property type="term" value="P:intracellular sodium ion homeostasis"/>
    <property type="evidence" value="ECO:0007669"/>
    <property type="project" value="TreeGrafter"/>
</dbReference>
<keyword evidence="8" id="KW-0630">Potassium</keyword>
<keyword evidence="5" id="KW-0633">Potassium transport</keyword>
<dbReference type="GO" id="GO:0005890">
    <property type="term" value="C:sodium:potassium-exchanging ATPase complex"/>
    <property type="evidence" value="ECO:0007669"/>
    <property type="project" value="InterPro"/>
</dbReference>
<evidence type="ECO:0000256" key="16">
    <source>
        <dbReference type="ARBA" id="ARBA00023201"/>
    </source>
</evidence>
<proteinExistence type="inferred from homology"/>
<dbReference type="PROSITE" id="PS00390">
    <property type="entry name" value="ATPASE_NA_K_BETA_1"/>
    <property type="match status" value="1"/>
</dbReference>
<dbReference type="CTD" id="379920"/>
<keyword evidence="12 17" id="KW-0406">Ion transport</keyword>
<evidence type="ECO:0000256" key="6">
    <source>
        <dbReference type="ARBA" id="ARBA00022607"/>
    </source>
</evidence>
<dbReference type="EMBL" id="CM004469">
    <property type="protein sequence ID" value="OCT91654.1"/>
    <property type="molecule type" value="Genomic_DNA"/>
</dbReference>
<evidence type="ECO:0000256" key="5">
    <source>
        <dbReference type="ARBA" id="ARBA00022538"/>
    </source>
</evidence>
<dbReference type="FunFam" id="2.60.40.1660:FF:000002">
    <property type="entry name" value="Sodium/potassium-transporting ATPase subunit beta"/>
    <property type="match status" value="1"/>
</dbReference>
<sequence>MARDKAKETDGGWRKFIWNADKKEFLGRTGGSWFKILLFYLIFYGCLAGIFIGTIQVLLLTISEFEPKYQDRVAPPGLTQLPRAVKTEISFSPSDSNSYQEYVKSMDNFLSKYNNEKQGSNMFEDCGTIPGPYHERGALNKDEGMKKSCVFRREWLQNCSGLNDPSYGFADGKPCVIVKLNRILAFKPVPPQNNSLPPEMTLNYNPYVIPIHCQAKKEEDIEKIKEVKYYGMGGFAGFPLTYYPYYGKLLQPDYLQPLIAVQFTNITFDAEVRIECKAYGENIDYHDKDRFQGRFDVKFDIKSS</sequence>
<dbReference type="AGR" id="Xenbase:XB-GENE-864911"/>